<dbReference type="PANTHER" id="PTHR13707">
    <property type="entry name" value="KETOACID-COENZYME A TRANSFERASE"/>
    <property type="match status" value="1"/>
</dbReference>
<keyword evidence="2" id="KW-0472">Membrane</keyword>
<dbReference type="Gene3D" id="3.40.1080.10">
    <property type="entry name" value="Glutaconate Coenzyme A-transferase"/>
    <property type="match status" value="1"/>
</dbReference>
<dbReference type="InterPro" id="IPR037171">
    <property type="entry name" value="NagB/RpiA_transferase-like"/>
</dbReference>
<evidence type="ECO:0000313" key="3">
    <source>
        <dbReference type="EMBL" id="WNC13457.1"/>
    </source>
</evidence>
<dbReference type="RefSeq" id="WP_310764964.1">
    <property type="nucleotide sequence ID" value="NZ_CP134050.1"/>
</dbReference>
<keyword evidence="1 3" id="KW-0808">Transferase</keyword>
<dbReference type="PANTHER" id="PTHR13707:SF60">
    <property type="entry name" value="ACETATE COA-TRANSFERASE SUBUNIT ALPHA"/>
    <property type="match status" value="1"/>
</dbReference>
<keyword evidence="2" id="KW-1133">Transmembrane helix</keyword>
<proteinExistence type="predicted"/>
<dbReference type="EMBL" id="CP134050">
    <property type="protein sequence ID" value="WNC13457.1"/>
    <property type="molecule type" value="Genomic_DNA"/>
</dbReference>
<dbReference type="SMART" id="SM00882">
    <property type="entry name" value="CoA_trans"/>
    <property type="match status" value="1"/>
</dbReference>
<dbReference type="SUPFAM" id="SSF100950">
    <property type="entry name" value="NagB/RpiA/CoA transferase-like"/>
    <property type="match status" value="1"/>
</dbReference>
<keyword evidence="4" id="KW-1185">Reference proteome</keyword>
<evidence type="ECO:0000256" key="1">
    <source>
        <dbReference type="ARBA" id="ARBA00022679"/>
    </source>
</evidence>
<dbReference type="GO" id="GO:0016740">
    <property type="term" value="F:transferase activity"/>
    <property type="evidence" value="ECO:0007669"/>
    <property type="project" value="UniProtKB-KW"/>
</dbReference>
<dbReference type="Pfam" id="PF01144">
    <property type="entry name" value="CoA_trans"/>
    <property type="match status" value="1"/>
</dbReference>
<gene>
    <name evidence="3" type="ORF">RGB73_22565</name>
</gene>
<dbReference type="InterPro" id="IPR012792">
    <property type="entry name" value="3-oxoacid_CoA-transf_A"/>
</dbReference>
<dbReference type="Proteomes" id="UP001256827">
    <property type="component" value="Chromosome"/>
</dbReference>
<dbReference type="NCBIfam" id="TIGR02429">
    <property type="entry name" value="pcaI_scoA_fam"/>
    <property type="match status" value="1"/>
</dbReference>
<accession>A0ABY9T0V0</accession>
<protein>
    <submittedName>
        <fullName evidence="3">CoA transferase subunit A</fullName>
    </submittedName>
</protein>
<dbReference type="InterPro" id="IPR004165">
    <property type="entry name" value="CoA_trans_fam_I"/>
</dbReference>
<evidence type="ECO:0000313" key="4">
    <source>
        <dbReference type="Proteomes" id="UP001256827"/>
    </source>
</evidence>
<reference evidence="3 4" key="1">
    <citation type="submission" date="2023-09" db="EMBL/GenBank/DDBJ databases">
        <title>Complete Genome and Methylome dissection of Bacillus brevis NEB573 original source of BbsI restriction endonuclease.</title>
        <authorList>
            <person name="Fomenkov A."/>
            <person name="Roberts R.D."/>
        </authorList>
    </citation>
    <scope>NUCLEOTIDE SEQUENCE [LARGE SCALE GENOMIC DNA]</scope>
    <source>
        <strain evidence="3 4">NEB573</strain>
    </source>
</reference>
<sequence>MLSKWVSLETAMQHVRDGSEILYGGFGGVGSPLLLIDFLLQKGVQDLTLIGNDAGFPDWGIGRLINSGSVKKLVTTHMGSNPEAGRRMMAGQLDVTFYPQGILAEKIRSGGVGLAGILVEEYRPRETEGDSMVIQAGERRYLVEPAITAQIGIVYARRADTYGNLQYEKSARNLNPLVAMAADMTIVEAEEIVPVGELDPEHIATPGVFVDYVVKSAGGEG</sequence>
<name>A0ABY9T0V0_BREBE</name>
<feature type="transmembrane region" description="Helical" evidence="2">
    <location>
        <begin position="21"/>
        <end position="40"/>
    </location>
</feature>
<keyword evidence="2" id="KW-0812">Transmembrane</keyword>
<organism evidence="3 4">
    <name type="scientific">Brevibacillus brevis</name>
    <name type="common">Bacillus brevis</name>
    <dbReference type="NCBI Taxonomy" id="1393"/>
    <lineage>
        <taxon>Bacteria</taxon>
        <taxon>Bacillati</taxon>
        <taxon>Bacillota</taxon>
        <taxon>Bacilli</taxon>
        <taxon>Bacillales</taxon>
        <taxon>Paenibacillaceae</taxon>
        <taxon>Brevibacillus</taxon>
    </lineage>
</organism>
<evidence type="ECO:0000256" key="2">
    <source>
        <dbReference type="SAM" id="Phobius"/>
    </source>
</evidence>